<dbReference type="RefSeq" id="XP_008074512.1">
    <property type="nucleotide sequence ID" value="XM_008076321.1"/>
</dbReference>
<dbReference type="InParanoid" id="L2GUR6"/>
<sequence length="1199" mass="138521">MKNILQQMMEESYIDRKRAKNRFIRTIIMLLMALIAPLLFGMLLMLFRILVFDSNKFKIEDISYNMAQDPYNIHITAGFTNRSPINVKISDISINFYVSTEPQKYLLLFSVRKDETILQKGKQIAVKDHLLRIVDIRNENAMCVFKAKKIKIALKYKLSPRIFGIYLGKRMTGDYIIDLDGKDCKTRKKVDIEQINAVDDTLNIHLKLTGYAMSEFFKIYIPQLTLEAKCCNYLFDMIIDPMSIERGAVQEKLCITLKFYDEHGLCANDIIKKTIKTLDSGIDHLQLMMCRLKVDYGIFNRFFDKLHVPVLMFVSDQVSEPTNGESAPRNININYDPKDEAIFIKKIGKGNTVIRYLFEVVQHLTLDCIVEDEIVAEIEIEQYIKGHILKTKVQLFNLQRIITTILNNGTVYIRTSFPNAVLQGIFKNFFISYGVKDGLRFSFREHIEKSSPDLSMRFFHNISEHPDQNMILIKSETLSYFKDARAECLLNLVGFRFRVQLKTFSVNCFLKLCVFFSSENVFMGISFVSEVEIMVSASHKLVKEKEVLDDSFKHILVNNKHAINLFELVSGEKKTPWYNQLIDNSRYVVSGISGRINGTLYKNRYILTEDFFVMNRIEKGPAVEFTLYDKLGDEIAHIEAILSNFVICYSKVHGIYIDGLSNSFNFDMLGLGAISEYYRVSCTSKSLLSQFIQPFTLFCEFKEKQIIERDNIRGGKKHATACIHLNTFRGLGIGGILHYAEKNLKTKDSSSPGLRISWSDINIESRCDENDSFFRFHLQESNVALTSFAQNTRKSLGYPLSIGFLIEYRTSVSEDQVNAIDNAQNGNANADVKQIAERKFFLNKFFKKHKNFSVQEFAKFIAKDDNSGSSTNDPPSLEINVDENPYIVQIVLKYPNLQRKIGRIWSFHKFLGFETLPSEITIHLIIEEFQLLHIAIRSINMVAVDAAVDQTLTFPIYYTRHDSRVSNPVNESESDHILKFQTNISLKVSKKHQSFHIKDVYTAFTVWSDVLQFMNGGRTDLLFRSMKRSELFYIFTKIGFRLTLNLKHDLSVFMGINGNLYFELNIANFCHDNAVFLPVYFNSSGRKKFIFPPNCQPLSNSTHPFSVYVTYGNMLLEAHSFSVIPFIGNFATSYEYITAYLIDHFFFIVIEDSDILYQSYDSKTIDRMIDRCYLSTPRDNVRSLRENTYRAYENTPTNV</sequence>
<feature type="transmembrane region" description="Helical" evidence="1">
    <location>
        <begin position="26"/>
        <end position="51"/>
    </location>
</feature>
<proteinExistence type="predicted"/>
<gene>
    <name evidence="2" type="ORF">VCUG_01493</name>
</gene>
<keyword evidence="1" id="KW-0472">Membrane</keyword>
<evidence type="ECO:0000313" key="2">
    <source>
        <dbReference type="EMBL" id="ELA47048.1"/>
    </source>
</evidence>
<dbReference type="EMBL" id="GL877426">
    <property type="protein sequence ID" value="ELA47048.1"/>
    <property type="molecule type" value="Genomic_DNA"/>
</dbReference>
<keyword evidence="3" id="KW-1185">Reference proteome</keyword>
<keyword evidence="1" id="KW-1133">Transmembrane helix</keyword>
<evidence type="ECO:0000313" key="3">
    <source>
        <dbReference type="Proteomes" id="UP000011081"/>
    </source>
</evidence>
<accession>L2GUR6</accession>
<organism evidence="2 3">
    <name type="scientific">Vavraia culicis (isolate floridensis)</name>
    <name type="common">Microsporidian parasite</name>
    <dbReference type="NCBI Taxonomy" id="948595"/>
    <lineage>
        <taxon>Eukaryota</taxon>
        <taxon>Fungi</taxon>
        <taxon>Fungi incertae sedis</taxon>
        <taxon>Microsporidia</taxon>
        <taxon>Pleistophoridae</taxon>
        <taxon>Vavraia</taxon>
    </lineage>
</organism>
<keyword evidence="1" id="KW-0812">Transmembrane</keyword>
<reference evidence="3" key="1">
    <citation type="submission" date="2011-03" db="EMBL/GenBank/DDBJ databases">
        <title>The genome sequence of Vavraia culicis strain floridensis.</title>
        <authorList>
            <consortium name="The Broad Institute Genome Sequencing Platform"/>
            <person name="Cuomo C."/>
            <person name="Becnel J."/>
            <person name="Sanscrainte N."/>
            <person name="Young S.K."/>
            <person name="Zeng Q."/>
            <person name="Gargeya S."/>
            <person name="Fitzgerald M."/>
            <person name="Haas B."/>
            <person name="Abouelleil A."/>
            <person name="Alvarado L."/>
            <person name="Arachchi H.M."/>
            <person name="Berlin A."/>
            <person name="Chapman S.B."/>
            <person name="Gearin G."/>
            <person name="Goldberg J."/>
            <person name="Griggs A."/>
            <person name="Gujja S."/>
            <person name="Hansen M."/>
            <person name="Heiman D."/>
            <person name="Howarth C."/>
            <person name="Larimer J."/>
            <person name="Lui A."/>
            <person name="MacDonald P.J.P."/>
            <person name="McCowen C."/>
            <person name="Montmayeur A."/>
            <person name="Murphy C."/>
            <person name="Neiman D."/>
            <person name="Pearson M."/>
            <person name="Priest M."/>
            <person name="Roberts A."/>
            <person name="Saif S."/>
            <person name="Shea T."/>
            <person name="Sisk P."/>
            <person name="Stolte C."/>
            <person name="Sykes S."/>
            <person name="Wortman J."/>
            <person name="Nusbaum C."/>
            <person name="Birren B."/>
        </authorList>
    </citation>
    <scope>NUCLEOTIDE SEQUENCE [LARGE SCALE GENOMIC DNA]</scope>
    <source>
        <strain evidence="3">floridensis</strain>
    </source>
</reference>
<dbReference type="OrthoDB" id="10515946at2759"/>
<dbReference type="VEuPathDB" id="MicrosporidiaDB:VCUG_01493"/>
<protein>
    <submittedName>
        <fullName evidence="2">Uncharacterized protein</fullName>
    </submittedName>
</protein>
<dbReference type="HOGENOM" id="CLU_270973_0_0_1"/>
<dbReference type="AlphaFoldDB" id="L2GUR6"/>
<name>L2GUR6_VAVCU</name>
<dbReference type="Proteomes" id="UP000011081">
    <property type="component" value="Unassembled WGS sequence"/>
</dbReference>
<dbReference type="GeneID" id="19879371"/>
<evidence type="ECO:0000256" key="1">
    <source>
        <dbReference type="SAM" id="Phobius"/>
    </source>
</evidence>